<keyword evidence="6" id="KW-0539">Nucleus</keyword>
<evidence type="ECO:0000256" key="5">
    <source>
        <dbReference type="ARBA" id="ARBA00023163"/>
    </source>
</evidence>
<evidence type="ECO:0000256" key="7">
    <source>
        <dbReference type="SAM" id="MobiDB-lite"/>
    </source>
</evidence>
<dbReference type="PANTHER" id="PTHR11988:SF48">
    <property type="entry name" value="BZIP DOMAIN-CONTAINING PROTEIN"/>
    <property type="match status" value="1"/>
</dbReference>
<dbReference type="CDD" id="cd14695">
    <property type="entry name" value="bZIP_HLF"/>
    <property type="match status" value="1"/>
</dbReference>
<evidence type="ECO:0000256" key="2">
    <source>
        <dbReference type="ARBA" id="ARBA00006079"/>
    </source>
</evidence>
<accession>A0A0B2V0Z7</accession>
<protein>
    <submittedName>
        <fullName evidence="9">Cell death specification protein 2</fullName>
    </submittedName>
</protein>
<dbReference type="SMART" id="SM00338">
    <property type="entry name" value="BRLZ"/>
    <property type="match status" value="1"/>
</dbReference>
<evidence type="ECO:0000256" key="6">
    <source>
        <dbReference type="ARBA" id="ARBA00023242"/>
    </source>
</evidence>
<dbReference type="FunFam" id="1.20.5.170:FF:000025">
    <property type="entry name" value="nuclear factor interleukin-3-regulated protein-like"/>
    <property type="match status" value="1"/>
</dbReference>
<organism evidence="9 10">
    <name type="scientific">Toxocara canis</name>
    <name type="common">Canine roundworm</name>
    <dbReference type="NCBI Taxonomy" id="6265"/>
    <lineage>
        <taxon>Eukaryota</taxon>
        <taxon>Metazoa</taxon>
        <taxon>Ecdysozoa</taxon>
        <taxon>Nematoda</taxon>
        <taxon>Chromadorea</taxon>
        <taxon>Rhabditida</taxon>
        <taxon>Spirurina</taxon>
        <taxon>Ascaridomorpha</taxon>
        <taxon>Ascaridoidea</taxon>
        <taxon>Toxocaridae</taxon>
        <taxon>Toxocara</taxon>
    </lineage>
</organism>
<gene>
    <name evidence="9" type="primary">ces-2</name>
    <name evidence="9" type="ORF">Tcan_06593</name>
</gene>
<dbReference type="AlphaFoldDB" id="A0A0B2V0Z7"/>
<evidence type="ECO:0000256" key="4">
    <source>
        <dbReference type="ARBA" id="ARBA00023125"/>
    </source>
</evidence>
<name>A0A0B2V0Z7_TOXCA</name>
<dbReference type="InterPro" id="IPR046347">
    <property type="entry name" value="bZIP_sf"/>
</dbReference>
<evidence type="ECO:0000256" key="1">
    <source>
        <dbReference type="ARBA" id="ARBA00004123"/>
    </source>
</evidence>
<evidence type="ECO:0000256" key="3">
    <source>
        <dbReference type="ARBA" id="ARBA00023015"/>
    </source>
</evidence>
<dbReference type="Gene3D" id="1.20.5.170">
    <property type="match status" value="1"/>
</dbReference>
<feature type="region of interest" description="Disordered" evidence="7">
    <location>
        <begin position="98"/>
        <end position="122"/>
    </location>
</feature>
<feature type="domain" description="BZIP" evidence="8">
    <location>
        <begin position="140"/>
        <end position="197"/>
    </location>
</feature>
<dbReference type="Proteomes" id="UP000031036">
    <property type="component" value="Unassembled WGS sequence"/>
</dbReference>
<dbReference type="OrthoDB" id="6022300at2759"/>
<dbReference type="PANTHER" id="PTHR11988">
    <property type="entry name" value="THYROTROPH EMBRYONIC FACTOR RELATED"/>
    <property type="match status" value="1"/>
</dbReference>
<keyword evidence="10" id="KW-1185">Reference proteome</keyword>
<evidence type="ECO:0000259" key="8">
    <source>
        <dbReference type="PROSITE" id="PS50217"/>
    </source>
</evidence>
<keyword evidence="5" id="KW-0804">Transcription</keyword>
<dbReference type="EMBL" id="JPKZ01002772">
    <property type="protein sequence ID" value="KHN75179.1"/>
    <property type="molecule type" value="Genomic_DNA"/>
</dbReference>
<dbReference type="GO" id="GO:0000978">
    <property type="term" value="F:RNA polymerase II cis-regulatory region sequence-specific DNA binding"/>
    <property type="evidence" value="ECO:0007669"/>
    <property type="project" value="TreeGrafter"/>
</dbReference>
<dbReference type="SUPFAM" id="SSF57959">
    <property type="entry name" value="Leucine zipper domain"/>
    <property type="match status" value="1"/>
</dbReference>
<dbReference type="GO" id="GO:0000981">
    <property type="term" value="F:DNA-binding transcription factor activity, RNA polymerase II-specific"/>
    <property type="evidence" value="ECO:0007669"/>
    <property type="project" value="TreeGrafter"/>
</dbReference>
<feature type="compositionally biased region" description="Low complexity" evidence="7">
    <location>
        <begin position="102"/>
        <end position="116"/>
    </location>
</feature>
<dbReference type="PROSITE" id="PS50217">
    <property type="entry name" value="BZIP"/>
    <property type="match status" value="1"/>
</dbReference>
<feature type="region of interest" description="Disordered" evidence="7">
    <location>
        <begin position="226"/>
        <end position="256"/>
    </location>
</feature>
<evidence type="ECO:0000313" key="9">
    <source>
        <dbReference type="EMBL" id="KHN75179.1"/>
    </source>
</evidence>
<dbReference type="OMA" id="MPHLSHT"/>
<dbReference type="Pfam" id="PF07716">
    <property type="entry name" value="bZIP_2"/>
    <property type="match status" value="1"/>
</dbReference>
<keyword evidence="4" id="KW-0238">DNA-binding</keyword>
<comment type="similarity">
    <text evidence="2">Belongs to the bZIP family. NFIL3 subfamily.</text>
</comment>
<evidence type="ECO:0000313" key="10">
    <source>
        <dbReference type="Proteomes" id="UP000031036"/>
    </source>
</evidence>
<dbReference type="InterPro" id="IPR004827">
    <property type="entry name" value="bZIP"/>
</dbReference>
<keyword evidence="3" id="KW-0805">Transcription regulation</keyword>
<reference evidence="9 10" key="1">
    <citation type="submission" date="2014-11" db="EMBL/GenBank/DDBJ databases">
        <title>Genetic blueprint of the zoonotic pathogen Toxocara canis.</title>
        <authorList>
            <person name="Zhu X.-Q."/>
            <person name="Korhonen P.K."/>
            <person name="Cai H."/>
            <person name="Young N.D."/>
            <person name="Nejsum P."/>
            <person name="von Samson-Himmelstjerna G."/>
            <person name="Boag P.R."/>
            <person name="Tan P."/>
            <person name="Li Q."/>
            <person name="Min J."/>
            <person name="Yang Y."/>
            <person name="Wang X."/>
            <person name="Fang X."/>
            <person name="Hall R.S."/>
            <person name="Hofmann A."/>
            <person name="Sternberg P.W."/>
            <person name="Jex A.R."/>
            <person name="Gasser R.B."/>
        </authorList>
    </citation>
    <scope>NUCLEOTIDE SEQUENCE [LARGE SCALE GENOMIC DNA]</scope>
    <source>
        <strain evidence="9">PN_DK_2014</strain>
    </source>
</reference>
<comment type="caution">
    <text evidence="9">The sequence shown here is derived from an EMBL/GenBank/DDBJ whole genome shotgun (WGS) entry which is preliminary data.</text>
</comment>
<dbReference type="STRING" id="6265.A0A0B2V0Z7"/>
<sequence>MDRHEVENEDSRTNQTLFPSITYKSFVPYELPTYSSMPHLSHTSLMNPLVNPFVSSNILNFLQDEMKADKTCTLRPFQIYDPSDPITALSVPTAEIARNNEQSPSTQVTSSTSDSDAPTAQRNVIVRNEGLRKKKELVKDEAYWERRRKNNDAAKRSRDSRRQKEDEMAVRAAVLEQENIRLRLELEHLRAETERLRVLMLSPTILPAPTAILSSASTILHTPQPIVASSTPVRPPSSSQTSLSVRMPTSSSTTSP</sequence>
<comment type="subcellular location">
    <subcellularLocation>
        <location evidence="1">Nucleus</location>
    </subcellularLocation>
</comment>
<dbReference type="InterPro" id="IPR040223">
    <property type="entry name" value="PAR_bZIP"/>
</dbReference>
<dbReference type="GO" id="GO:0005634">
    <property type="term" value="C:nucleus"/>
    <property type="evidence" value="ECO:0007669"/>
    <property type="project" value="UniProtKB-SubCell"/>
</dbReference>
<proteinExistence type="inferred from homology"/>